<organism evidence="1 2">
    <name type="scientific">Punica granatum</name>
    <name type="common">Pomegranate</name>
    <dbReference type="NCBI Taxonomy" id="22663"/>
    <lineage>
        <taxon>Eukaryota</taxon>
        <taxon>Viridiplantae</taxon>
        <taxon>Streptophyta</taxon>
        <taxon>Embryophyta</taxon>
        <taxon>Tracheophyta</taxon>
        <taxon>Spermatophyta</taxon>
        <taxon>Magnoliopsida</taxon>
        <taxon>eudicotyledons</taxon>
        <taxon>Gunneridae</taxon>
        <taxon>Pentapetalae</taxon>
        <taxon>rosids</taxon>
        <taxon>malvids</taxon>
        <taxon>Myrtales</taxon>
        <taxon>Lythraceae</taxon>
        <taxon>Punica</taxon>
    </lineage>
</organism>
<dbReference type="Proteomes" id="UP000233551">
    <property type="component" value="Unassembled WGS sequence"/>
</dbReference>
<dbReference type="EMBL" id="PGOL01000346">
    <property type="protein sequence ID" value="PKI71972.1"/>
    <property type="molecule type" value="Genomic_DNA"/>
</dbReference>
<proteinExistence type="predicted"/>
<protein>
    <submittedName>
        <fullName evidence="1">Uncharacterized protein</fullName>
    </submittedName>
</protein>
<keyword evidence="2" id="KW-1185">Reference proteome</keyword>
<dbReference type="AlphaFoldDB" id="A0A2I0KU20"/>
<evidence type="ECO:0000313" key="1">
    <source>
        <dbReference type="EMBL" id="PKI71972.1"/>
    </source>
</evidence>
<name>A0A2I0KU20_PUNGR</name>
<comment type="caution">
    <text evidence="1">The sequence shown here is derived from an EMBL/GenBank/DDBJ whole genome shotgun (WGS) entry which is preliminary data.</text>
</comment>
<sequence>MGPFSRSGSTREAKMGSEAQSDSCSMVKGCFCDACSSASGRLRDPWRVFILVMRMGSCFQRPRCEVSGAHVGHAWAYRDVLKDAQVVLSVVRRARRLGPFSSGCRRAVAFVTRMGDFYANFLSRVREPIGDCVGVDNLAISLEEPWSAQCAKAQDDCFVYISFYSHFATITRLRAVPLNLKGMSSPFTMAAHKGFPVVPLFCTNFCLGRPEKGFST</sequence>
<accession>A0A2I0KU20</accession>
<reference evidence="1 2" key="1">
    <citation type="submission" date="2017-11" db="EMBL/GenBank/DDBJ databases">
        <title>De-novo sequencing of pomegranate (Punica granatum L.) genome.</title>
        <authorList>
            <person name="Akparov Z."/>
            <person name="Amiraslanov A."/>
            <person name="Hajiyeva S."/>
            <person name="Abbasov M."/>
            <person name="Kaur K."/>
            <person name="Hamwieh A."/>
            <person name="Solovyev V."/>
            <person name="Salamov A."/>
            <person name="Braich B."/>
            <person name="Kosarev P."/>
            <person name="Mahmoud A."/>
            <person name="Hajiyev E."/>
            <person name="Babayeva S."/>
            <person name="Izzatullayeva V."/>
            <person name="Mammadov A."/>
            <person name="Mammadov A."/>
            <person name="Sharifova S."/>
            <person name="Ojaghi J."/>
            <person name="Eynullazada K."/>
            <person name="Bayramov B."/>
            <person name="Abdulazimova A."/>
            <person name="Shahmuradov I."/>
        </authorList>
    </citation>
    <scope>NUCLEOTIDE SEQUENCE [LARGE SCALE GENOMIC DNA]</scope>
    <source>
        <strain evidence="2">cv. AG2017</strain>
        <tissue evidence="1">Leaf</tissue>
    </source>
</reference>
<gene>
    <name evidence="1" type="ORF">CRG98_007655</name>
</gene>
<evidence type="ECO:0000313" key="2">
    <source>
        <dbReference type="Proteomes" id="UP000233551"/>
    </source>
</evidence>